<evidence type="ECO:0000313" key="3">
    <source>
        <dbReference type="Proteomes" id="UP000799777"/>
    </source>
</evidence>
<protein>
    <recommendedName>
        <fullName evidence="1">SnoaL-like domain-containing protein</fullName>
    </recommendedName>
</protein>
<feature type="domain" description="SnoaL-like" evidence="1">
    <location>
        <begin position="8"/>
        <end position="143"/>
    </location>
</feature>
<sequence length="159" mass="17729">MSGNKSMDHLAVKNVLSRYCEALDLKEFQLLEKVFVFDAAADYPFNADLKGVDAISTAIHNRLGPIRTHHNLTTQSIIFHQDGKGANAVTHFIGVHFGQGPHEGKMLSAYGRYMDELILLPTKDGDLEGVPGASGIWRIKRRTVAFTQRIGDEMIMKEF</sequence>
<keyword evidence="3" id="KW-1185">Reference proteome</keyword>
<dbReference type="InterPro" id="IPR037401">
    <property type="entry name" value="SnoaL-like"/>
</dbReference>
<dbReference type="Proteomes" id="UP000799777">
    <property type="component" value="Unassembled WGS sequence"/>
</dbReference>
<evidence type="ECO:0000259" key="1">
    <source>
        <dbReference type="Pfam" id="PF13577"/>
    </source>
</evidence>
<dbReference type="OrthoDB" id="2148716at2759"/>
<dbReference type="Gene3D" id="3.10.450.50">
    <property type="match status" value="1"/>
</dbReference>
<dbReference type="Pfam" id="PF13577">
    <property type="entry name" value="SnoaL_4"/>
    <property type="match status" value="1"/>
</dbReference>
<name>A0A9P4HJF9_9PLEO</name>
<organism evidence="2 3">
    <name type="scientific">Setomelanomma holmii</name>
    <dbReference type="NCBI Taxonomy" id="210430"/>
    <lineage>
        <taxon>Eukaryota</taxon>
        <taxon>Fungi</taxon>
        <taxon>Dikarya</taxon>
        <taxon>Ascomycota</taxon>
        <taxon>Pezizomycotina</taxon>
        <taxon>Dothideomycetes</taxon>
        <taxon>Pleosporomycetidae</taxon>
        <taxon>Pleosporales</taxon>
        <taxon>Pleosporineae</taxon>
        <taxon>Phaeosphaeriaceae</taxon>
        <taxon>Setomelanomma</taxon>
    </lineage>
</organism>
<dbReference type="AlphaFoldDB" id="A0A9P4HJF9"/>
<comment type="caution">
    <text evidence="2">The sequence shown here is derived from an EMBL/GenBank/DDBJ whole genome shotgun (WGS) entry which is preliminary data.</text>
</comment>
<accession>A0A9P4HJF9</accession>
<gene>
    <name evidence="2" type="ORF">EK21DRAFT_56052</name>
</gene>
<proteinExistence type="predicted"/>
<dbReference type="InterPro" id="IPR032710">
    <property type="entry name" value="NTF2-like_dom_sf"/>
</dbReference>
<dbReference type="SUPFAM" id="SSF54427">
    <property type="entry name" value="NTF2-like"/>
    <property type="match status" value="1"/>
</dbReference>
<reference evidence="2" key="1">
    <citation type="journal article" date="2020" name="Stud. Mycol.">
        <title>101 Dothideomycetes genomes: a test case for predicting lifestyles and emergence of pathogens.</title>
        <authorList>
            <person name="Haridas S."/>
            <person name="Albert R."/>
            <person name="Binder M."/>
            <person name="Bloem J."/>
            <person name="Labutti K."/>
            <person name="Salamov A."/>
            <person name="Andreopoulos B."/>
            <person name="Baker S."/>
            <person name="Barry K."/>
            <person name="Bills G."/>
            <person name="Bluhm B."/>
            <person name="Cannon C."/>
            <person name="Castanera R."/>
            <person name="Culley D."/>
            <person name="Daum C."/>
            <person name="Ezra D."/>
            <person name="Gonzalez J."/>
            <person name="Henrissat B."/>
            <person name="Kuo A."/>
            <person name="Liang C."/>
            <person name="Lipzen A."/>
            <person name="Lutzoni F."/>
            <person name="Magnuson J."/>
            <person name="Mondo S."/>
            <person name="Nolan M."/>
            <person name="Ohm R."/>
            <person name="Pangilinan J."/>
            <person name="Park H.-J."/>
            <person name="Ramirez L."/>
            <person name="Alfaro M."/>
            <person name="Sun H."/>
            <person name="Tritt A."/>
            <person name="Yoshinaga Y."/>
            <person name="Zwiers L.-H."/>
            <person name="Turgeon B."/>
            <person name="Goodwin S."/>
            <person name="Spatafora J."/>
            <person name="Crous P."/>
            <person name="Grigoriev I."/>
        </authorList>
    </citation>
    <scope>NUCLEOTIDE SEQUENCE</scope>
    <source>
        <strain evidence="2">CBS 110217</strain>
    </source>
</reference>
<dbReference type="EMBL" id="ML978160">
    <property type="protein sequence ID" value="KAF2034670.1"/>
    <property type="molecule type" value="Genomic_DNA"/>
</dbReference>
<evidence type="ECO:0000313" key="2">
    <source>
        <dbReference type="EMBL" id="KAF2034670.1"/>
    </source>
</evidence>